<reference evidence="2 3" key="1">
    <citation type="journal article" date="2024" name="Commun. Biol.">
        <title>Comparative genomic analysis of thermophilic fungi reveals convergent evolutionary adaptations and gene losses.</title>
        <authorList>
            <person name="Steindorff A.S."/>
            <person name="Aguilar-Pontes M.V."/>
            <person name="Robinson A.J."/>
            <person name="Andreopoulos B."/>
            <person name="LaButti K."/>
            <person name="Kuo A."/>
            <person name="Mondo S."/>
            <person name="Riley R."/>
            <person name="Otillar R."/>
            <person name="Haridas S."/>
            <person name="Lipzen A."/>
            <person name="Grimwood J."/>
            <person name="Schmutz J."/>
            <person name="Clum A."/>
            <person name="Reid I.D."/>
            <person name="Moisan M.C."/>
            <person name="Butler G."/>
            <person name="Nguyen T.T.M."/>
            <person name="Dewar K."/>
            <person name="Conant G."/>
            <person name="Drula E."/>
            <person name="Henrissat B."/>
            <person name="Hansel C."/>
            <person name="Singer S."/>
            <person name="Hutchinson M.I."/>
            <person name="de Vries R.P."/>
            <person name="Natvig D.O."/>
            <person name="Powell A.J."/>
            <person name="Tsang A."/>
            <person name="Grigoriev I.V."/>
        </authorList>
    </citation>
    <scope>NUCLEOTIDE SEQUENCE [LARGE SCALE GENOMIC DNA]</scope>
    <source>
        <strain evidence="2 3">CBS 620.91</strain>
    </source>
</reference>
<sequence>MSNPNIGKVPTTDPLLLPISASDLLLEAGLLSKVRPGRPDSQSTAKFRSGDGDEGGLNREAPEEEEEEEEEEDPVSAIRMGCPELDEHVLLGGMGKGEVVGMALQTMAHLLATDPLARAMVVTTLPASALLPSLRTALLVRLSSTCLENRHHVHVRVIACLKRIDISRVFDVEGLLEVLGELDGDSTVAPPRTETGQEMPAEHVSEDRKERQPPPPPPLPPPPEQKRQQRTEVRDSEDESSLSSSPLSSPPASPLLEEPQEQPQPTRQIPTPMQREPAENTSRLPDLILVTHTSTLLNALFTTRDKPAAHDTMVRLAACLRALVRPPSFGQVFSKLLDLHLLCTRTGAAAAAPGVRWAVEVLKDEVGVYEYGNEEEDERAAGADGGGRNNESNDISRRHNNRRIRRRCREKRWGVVDVVVGGRVVNAEGLEGRP</sequence>
<keyword evidence="3" id="KW-1185">Reference proteome</keyword>
<accession>A0ABR3V9Q3</accession>
<feature type="region of interest" description="Disordered" evidence="1">
    <location>
        <begin position="183"/>
        <end position="283"/>
    </location>
</feature>
<dbReference type="EMBL" id="JAZGSY010000258">
    <property type="protein sequence ID" value="KAL1837843.1"/>
    <property type="molecule type" value="Genomic_DNA"/>
</dbReference>
<feature type="compositionally biased region" description="Pro residues" evidence="1">
    <location>
        <begin position="213"/>
        <end position="223"/>
    </location>
</feature>
<evidence type="ECO:0000313" key="2">
    <source>
        <dbReference type="EMBL" id="KAL1837843.1"/>
    </source>
</evidence>
<proteinExistence type="predicted"/>
<feature type="compositionally biased region" description="Acidic residues" evidence="1">
    <location>
        <begin position="62"/>
        <end position="74"/>
    </location>
</feature>
<gene>
    <name evidence="2" type="ORF">VTJ49DRAFT_3316</name>
</gene>
<evidence type="ECO:0000256" key="1">
    <source>
        <dbReference type="SAM" id="MobiDB-lite"/>
    </source>
</evidence>
<feature type="compositionally biased region" description="Basic and acidic residues" evidence="1">
    <location>
        <begin position="200"/>
        <end position="212"/>
    </location>
</feature>
<feature type="compositionally biased region" description="Basic and acidic residues" evidence="1">
    <location>
        <begin position="224"/>
        <end position="234"/>
    </location>
</feature>
<protein>
    <submittedName>
        <fullName evidence="2">Uncharacterized protein</fullName>
    </submittedName>
</protein>
<name>A0ABR3V9Q3_HUMIN</name>
<feature type="compositionally biased region" description="Low complexity" evidence="1">
    <location>
        <begin position="254"/>
        <end position="265"/>
    </location>
</feature>
<evidence type="ECO:0000313" key="3">
    <source>
        <dbReference type="Proteomes" id="UP001583172"/>
    </source>
</evidence>
<feature type="compositionally biased region" description="Basic and acidic residues" evidence="1">
    <location>
        <begin position="48"/>
        <end position="61"/>
    </location>
</feature>
<organism evidence="2 3">
    <name type="scientific">Humicola insolens</name>
    <name type="common">Soft-rot fungus</name>
    <dbReference type="NCBI Taxonomy" id="85995"/>
    <lineage>
        <taxon>Eukaryota</taxon>
        <taxon>Fungi</taxon>
        <taxon>Dikarya</taxon>
        <taxon>Ascomycota</taxon>
        <taxon>Pezizomycotina</taxon>
        <taxon>Sordariomycetes</taxon>
        <taxon>Sordariomycetidae</taxon>
        <taxon>Sordariales</taxon>
        <taxon>Chaetomiaceae</taxon>
        <taxon>Mycothermus</taxon>
    </lineage>
</organism>
<feature type="region of interest" description="Disordered" evidence="1">
    <location>
        <begin position="33"/>
        <end position="77"/>
    </location>
</feature>
<feature type="region of interest" description="Disordered" evidence="1">
    <location>
        <begin position="373"/>
        <end position="398"/>
    </location>
</feature>
<comment type="caution">
    <text evidence="2">The sequence shown here is derived from an EMBL/GenBank/DDBJ whole genome shotgun (WGS) entry which is preliminary data.</text>
</comment>
<dbReference type="Proteomes" id="UP001583172">
    <property type="component" value="Unassembled WGS sequence"/>
</dbReference>